<name>A0A448V071_9FIRM</name>
<feature type="domain" description="Nudix hydrolase" evidence="7">
    <location>
        <begin position="21"/>
        <end position="155"/>
    </location>
</feature>
<keyword evidence="9" id="KW-1185">Reference proteome</keyword>
<evidence type="ECO:0000256" key="5">
    <source>
        <dbReference type="ARBA" id="ARBA00022842"/>
    </source>
</evidence>
<dbReference type="OrthoDB" id="9802805at2"/>
<protein>
    <submittedName>
        <fullName evidence="8">Putative NUDIX hydrolase</fullName>
    </submittedName>
</protein>
<keyword evidence="3" id="KW-0479">Metal-binding</keyword>
<dbReference type="InterPro" id="IPR000086">
    <property type="entry name" value="NUDIX_hydrolase_dom"/>
</dbReference>
<dbReference type="GO" id="GO:0046872">
    <property type="term" value="F:metal ion binding"/>
    <property type="evidence" value="ECO:0007669"/>
    <property type="project" value="UniProtKB-KW"/>
</dbReference>
<reference evidence="8 9" key="1">
    <citation type="submission" date="2018-12" db="EMBL/GenBank/DDBJ databases">
        <authorList>
            <consortium name="Pathogen Informatics"/>
        </authorList>
    </citation>
    <scope>NUCLEOTIDE SEQUENCE [LARGE SCALE GENOMIC DNA]</scope>
    <source>
        <strain evidence="8 9">NCTC13079</strain>
    </source>
</reference>
<dbReference type="PROSITE" id="PS00893">
    <property type="entry name" value="NUDIX_BOX"/>
    <property type="match status" value="1"/>
</dbReference>
<dbReference type="Gene3D" id="3.90.79.10">
    <property type="entry name" value="Nucleoside Triphosphate Pyrophosphohydrolase"/>
    <property type="match status" value="1"/>
</dbReference>
<evidence type="ECO:0000256" key="2">
    <source>
        <dbReference type="ARBA" id="ARBA00001946"/>
    </source>
</evidence>
<keyword evidence="6" id="KW-0464">Manganese</keyword>
<dbReference type="CDD" id="cd03426">
    <property type="entry name" value="NUDIX_CoAse_Nudt7"/>
    <property type="match status" value="1"/>
</dbReference>
<comment type="cofactor">
    <cofactor evidence="2">
        <name>Mg(2+)</name>
        <dbReference type="ChEBI" id="CHEBI:18420"/>
    </cofactor>
</comment>
<dbReference type="PANTHER" id="PTHR12992:SF11">
    <property type="entry name" value="MITOCHONDRIAL COENZYME A DIPHOSPHATASE NUDT8"/>
    <property type="match status" value="1"/>
</dbReference>
<evidence type="ECO:0000256" key="3">
    <source>
        <dbReference type="ARBA" id="ARBA00022723"/>
    </source>
</evidence>
<dbReference type="SUPFAM" id="SSF55811">
    <property type="entry name" value="Nudix"/>
    <property type="match status" value="1"/>
</dbReference>
<dbReference type="PANTHER" id="PTHR12992">
    <property type="entry name" value="NUDIX HYDROLASE"/>
    <property type="match status" value="1"/>
</dbReference>
<evidence type="ECO:0000313" key="9">
    <source>
        <dbReference type="Proteomes" id="UP000269544"/>
    </source>
</evidence>
<dbReference type="KEGG" id="piv:NCTC13079_00336"/>
<dbReference type="InterPro" id="IPR020084">
    <property type="entry name" value="NUDIX_hydrolase_CS"/>
</dbReference>
<dbReference type="AlphaFoldDB" id="A0A448V071"/>
<evidence type="ECO:0000256" key="4">
    <source>
        <dbReference type="ARBA" id="ARBA00022801"/>
    </source>
</evidence>
<dbReference type="EMBL" id="LR134523">
    <property type="protein sequence ID" value="VEJ34811.1"/>
    <property type="molecule type" value="Genomic_DNA"/>
</dbReference>
<organism evidence="8 9">
    <name type="scientific">Aedoeadaptatus ivorii</name>
    <dbReference type="NCBI Taxonomy" id="54006"/>
    <lineage>
        <taxon>Bacteria</taxon>
        <taxon>Bacillati</taxon>
        <taxon>Bacillota</taxon>
        <taxon>Tissierellia</taxon>
        <taxon>Tissierellales</taxon>
        <taxon>Peptoniphilaceae</taxon>
        <taxon>Aedoeadaptatus</taxon>
    </lineage>
</organism>
<dbReference type="Pfam" id="PF00293">
    <property type="entry name" value="NUDIX"/>
    <property type="match status" value="1"/>
</dbReference>
<sequence length="209" mass="23939">MDKEKIQDILNHHEPGPLDLDHRFAVLVALAEVDGEAHVIFEKRSILLKNHTGEVSLPGGKIEAGETPKEAAIRETVEELRIREEQIEILGEADYLVLRTGKAVHCFIGILHDVVIDEIEPEPMEVAYVFSVPLKIFLEQEPEAHIIEFKKDKDEGFPYELIPKTTVAPFRNVQDRIYFYKEAREKEQIVWGMTAKIMYGVARLLRKGL</sequence>
<keyword evidence="4 8" id="KW-0378">Hydrolase</keyword>
<gene>
    <name evidence="8" type="ORF">NCTC13079_00336</name>
</gene>
<dbReference type="InterPro" id="IPR015797">
    <property type="entry name" value="NUDIX_hydrolase-like_dom_sf"/>
</dbReference>
<evidence type="ECO:0000313" key="8">
    <source>
        <dbReference type="EMBL" id="VEJ34811.1"/>
    </source>
</evidence>
<dbReference type="GO" id="GO:0010945">
    <property type="term" value="F:coenzyme A diphosphatase activity"/>
    <property type="evidence" value="ECO:0007669"/>
    <property type="project" value="InterPro"/>
</dbReference>
<dbReference type="RefSeq" id="WP_126464797.1">
    <property type="nucleotide sequence ID" value="NZ_LR134523.1"/>
</dbReference>
<comment type="cofactor">
    <cofactor evidence="1">
        <name>Mn(2+)</name>
        <dbReference type="ChEBI" id="CHEBI:29035"/>
    </cofactor>
</comment>
<keyword evidence="5" id="KW-0460">Magnesium</keyword>
<accession>A0A448V071</accession>
<dbReference type="InterPro" id="IPR045121">
    <property type="entry name" value="CoAse"/>
</dbReference>
<evidence type="ECO:0000259" key="7">
    <source>
        <dbReference type="PROSITE" id="PS51462"/>
    </source>
</evidence>
<evidence type="ECO:0000256" key="6">
    <source>
        <dbReference type="ARBA" id="ARBA00023211"/>
    </source>
</evidence>
<dbReference type="Proteomes" id="UP000269544">
    <property type="component" value="Chromosome"/>
</dbReference>
<evidence type="ECO:0000256" key="1">
    <source>
        <dbReference type="ARBA" id="ARBA00001936"/>
    </source>
</evidence>
<dbReference type="PROSITE" id="PS51462">
    <property type="entry name" value="NUDIX"/>
    <property type="match status" value="1"/>
</dbReference>
<proteinExistence type="predicted"/>